<feature type="non-terminal residue" evidence="1">
    <location>
        <position position="1"/>
    </location>
</feature>
<accession>A0AAN8XGK5</accession>
<organism evidence="1 2">
    <name type="scientific">Halocaridina rubra</name>
    <name type="common">Hawaiian red shrimp</name>
    <dbReference type="NCBI Taxonomy" id="373956"/>
    <lineage>
        <taxon>Eukaryota</taxon>
        <taxon>Metazoa</taxon>
        <taxon>Ecdysozoa</taxon>
        <taxon>Arthropoda</taxon>
        <taxon>Crustacea</taxon>
        <taxon>Multicrustacea</taxon>
        <taxon>Malacostraca</taxon>
        <taxon>Eumalacostraca</taxon>
        <taxon>Eucarida</taxon>
        <taxon>Decapoda</taxon>
        <taxon>Pleocyemata</taxon>
        <taxon>Caridea</taxon>
        <taxon>Atyoidea</taxon>
        <taxon>Atyidae</taxon>
        <taxon>Halocaridina</taxon>
    </lineage>
</organism>
<proteinExistence type="predicted"/>
<dbReference type="Proteomes" id="UP001381693">
    <property type="component" value="Unassembled WGS sequence"/>
</dbReference>
<evidence type="ECO:0000313" key="2">
    <source>
        <dbReference type="Proteomes" id="UP001381693"/>
    </source>
</evidence>
<sequence length="125" mass="14653">LKCFKKSPITEEEGYSLLFYQERIREYTNSSFSSVNCSFQGIRRVEQKPEQYNGNCDTLWNFTEKIQIKEKVTHIEEEGILVTCDDQGQNGTNIYKNVHVFIQPIRVQHKRAKFKVCYGAAYISE</sequence>
<comment type="caution">
    <text evidence="1">The sequence shown here is derived from an EMBL/GenBank/DDBJ whole genome shotgun (WGS) entry which is preliminary data.</text>
</comment>
<dbReference type="AlphaFoldDB" id="A0AAN8XGK5"/>
<gene>
    <name evidence="1" type="ORF">SK128_009528</name>
</gene>
<reference evidence="1 2" key="1">
    <citation type="submission" date="2023-11" db="EMBL/GenBank/DDBJ databases">
        <title>Halocaridina rubra genome assembly.</title>
        <authorList>
            <person name="Smith C."/>
        </authorList>
    </citation>
    <scope>NUCLEOTIDE SEQUENCE [LARGE SCALE GENOMIC DNA]</scope>
    <source>
        <strain evidence="1">EP-1</strain>
        <tissue evidence="1">Whole</tissue>
    </source>
</reference>
<keyword evidence="2" id="KW-1185">Reference proteome</keyword>
<protein>
    <submittedName>
        <fullName evidence="1">Uncharacterized protein</fullName>
    </submittedName>
</protein>
<name>A0AAN8XGK5_HALRR</name>
<evidence type="ECO:0000313" key="1">
    <source>
        <dbReference type="EMBL" id="KAK7083892.1"/>
    </source>
</evidence>
<dbReference type="EMBL" id="JAXCGZ010002444">
    <property type="protein sequence ID" value="KAK7083892.1"/>
    <property type="molecule type" value="Genomic_DNA"/>
</dbReference>